<dbReference type="InterPro" id="IPR019539">
    <property type="entry name" value="GalKase_N"/>
</dbReference>
<reference evidence="16 17" key="1">
    <citation type="submission" date="2018-02" db="EMBL/GenBank/DDBJ databases">
        <authorList>
            <person name="Cohen D.B."/>
            <person name="Kent A.D."/>
        </authorList>
    </citation>
    <scope>NUCLEOTIDE SEQUENCE [LARGE SCALE GENOMIC DNA]</scope>
    <source>
        <strain evidence="16">1</strain>
    </source>
</reference>
<dbReference type="Gene3D" id="3.30.230.10">
    <property type="match status" value="1"/>
</dbReference>
<dbReference type="EMBL" id="LT985188">
    <property type="protein sequence ID" value="SPD86205.1"/>
    <property type="molecule type" value="Genomic_DNA"/>
</dbReference>
<comment type="similarity">
    <text evidence="1 11">Belongs to the GHMP kinase family. GalK subfamily.</text>
</comment>
<dbReference type="FunFam" id="3.30.230.10:FF:000017">
    <property type="entry name" value="Galactokinase"/>
    <property type="match status" value="1"/>
</dbReference>
<dbReference type="AlphaFoldDB" id="A0A2N9JFE4"/>
<evidence type="ECO:0000256" key="10">
    <source>
        <dbReference type="ARBA" id="ARBA00023277"/>
    </source>
</evidence>
<gene>
    <name evidence="11 16" type="primary">galK</name>
    <name evidence="16" type="ORF">MPLG2_1169</name>
</gene>
<protein>
    <recommendedName>
        <fullName evidence="11 12">Galactokinase</fullName>
        <ecNumber evidence="11 12">2.7.1.6</ecNumber>
    </recommendedName>
    <alternativeName>
        <fullName evidence="11">Galactose kinase</fullName>
    </alternativeName>
</protein>
<dbReference type="PRINTS" id="PR00959">
    <property type="entry name" value="MEVGALKINASE"/>
</dbReference>
<dbReference type="Pfam" id="PF08544">
    <property type="entry name" value="GHMP_kinases_C"/>
    <property type="match status" value="1"/>
</dbReference>
<comment type="catalytic activity">
    <reaction evidence="11">
        <text>alpha-D-galactose + ATP = alpha-D-galactose 1-phosphate + ADP + H(+)</text>
        <dbReference type="Rhea" id="RHEA:13553"/>
        <dbReference type="ChEBI" id="CHEBI:15378"/>
        <dbReference type="ChEBI" id="CHEBI:28061"/>
        <dbReference type="ChEBI" id="CHEBI:30616"/>
        <dbReference type="ChEBI" id="CHEBI:58336"/>
        <dbReference type="ChEBI" id="CHEBI:456216"/>
        <dbReference type="EC" id="2.7.1.6"/>
    </reaction>
</comment>
<evidence type="ECO:0000256" key="5">
    <source>
        <dbReference type="ARBA" id="ARBA00022741"/>
    </source>
</evidence>
<name>A0A2N9JFE4_9ACTN</name>
<evidence type="ECO:0000313" key="16">
    <source>
        <dbReference type="EMBL" id="SPD86205.1"/>
    </source>
</evidence>
<evidence type="ECO:0000256" key="9">
    <source>
        <dbReference type="ARBA" id="ARBA00023144"/>
    </source>
</evidence>
<dbReference type="InterPro" id="IPR020568">
    <property type="entry name" value="Ribosomal_Su5_D2-typ_SF"/>
</dbReference>
<dbReference type="InterPro" id="IPR000705">
    <property type="entry name" value="Galactokinase"/>
</dbReference>
<evidence type="ECO:0000256" key="2">
    <source>
        <dbReference type="ARBA" id="ARBA00022490"/>
    </source>
</evidence>
<evidence type="ECO:0000256" key="12">
    <source>
        <dbReference type="NCBIfam" id="TIGR00131"/>
    </source>
</evidence>
<dbReference type="KEGG" id="mgg:MPLG2_1169"/>
<dbReference type="RefSeq" id="WP_105185252.1">
    <property type="nucleotide sequence ID" value="NZ_BAAAGO010000018.1"/>
</dbReference>
<dbReference type="Proteomes" id="UP000238164">
    <property type="component" value="Chromosome 1"/>
</dbReference>
<feature type="binding site" evidence="11">
    <location>
        <position position="223"/>
    </location>
    <ligand>
        <name>substrate</name>
    </ligand>
</feature>
<dbReference type="PIRSF" id="PIRSF000530">
    <property type="entry name" value="Galactokinase"/>
    <property type="match status" value="1"/>
</dbReference>
<dbReference type="PANTHER" id="PTHR10457:SF7">
    <property type="entry name" value="GALACTOKINASE-RELATED"/>
    <property type="match status" value="1"/>
</dbReference>
<dbReference type="InterPro" id="IPR006206">
    <property type="entry name" value="Mevalonate/galactokinase"/>
</dbReference>
<dbReference type="GO" id="GO:0006012">
    <property type="term" value="P:galactose metabolic process"/>
    <property type="evidence" value="ECO:0007669"/>
    <property type="project" value="UniProtKB-UniRule"/>
</dbReference>
<keyword evidence="9 11" id="KW-0299">Galactose metabolism</keyword>
<dbReference type="SUPFAM" id="SSF54211">
    <property type="entry name" value="Ribosomal protein S5 domain 2-like"/>
    <property type="match status" value="1"/>
</dbReference>
<evidence type="ECO:0000313" key="17">
    <source>
        <dbReference type="Proteomes" id="UP000238164"/>
    </source>
</evidence>
<organism evidence="16 17">
    <name type="scientific">Micropruina glycogenica</name>
    <dbReference type="NCBI Taxonomy" id="75385"/>
    <lineage>
        <taxon>Bacteria</taxon>
        <taxon>Bacillati</taxon>
        <taxon>Actinomycetota</taxon>
        <taxon>Actinomycetes</taxon>
        <taxon>Propionibacteriales</taxon>
        <taxon>Nocardioidaceae</taxon>
        <taxon>Micropruina</taxon>
    </lineage>
</organism>
<evidence type="ECO:0000256" key="11">
    <source>
        <dbReference type="HAMAP-Rule" id="MF_00246"/>
    </source>
</evidence>
<dbReference type="SUPFAM" id="SSF55060">
    <property type="entry name" value="GHMP Kinase, C-terminal domain"/>
    <property type="match status" value="1"/>
</dbReference>
<dbReference type="GO" id="GO:0005829">
    <property type="term" value="C:cytosol"/>
    <property type="evidence" value="ECO:0007669"/>
    <property type="project" value="TreeGrafter"/>
</dbReference>
<keyword evidence="17" id="KW-1185">Reference proteome</keyword>
<keyword evidence="8 11" id="KW-0460">Magnesium</keyword>
<dbReference type="PANTHER" id="PTHR10457">
    <property type="entry name" value="MEVALONATE KINASE/GALACTOKINASE"/>
    <property type="match status" value="1"/>
</dbReference>
<dbReference type="InterPro" id="IPR022963">
    <property type="entry name" value="Galactokinase_bac"/>
</dbReference>
<dbReference type="HAMAP" id="MF_00246">
    <property type="entry name" value="Galactokinase"/>
    <property type="match status" value="1"/>
</dbReference>
<keyword evidence="6 11" id="KW-0418">Kinase</keyword>
<dbReference type="PROSITE" id="PS00106">
    <property type="entry name" value="GALACTOKINASE"/>
    <property type="match status" value="1"/>
</dbReference>
<sequence length="382" mass="40324">MTLDLAVLDAYQTMTGAAPEGIWRAPGRINLIGEHTDYNDGFVMPFALPQAAYLAAGRRDDGVIRIVSVDLGEQFETTLGALAPNNDGWHAYLGGVFWALREAGYQVGGADLALASDVPIGAGLSSSAAIECVLVEALNDLYDLGIAPMDRAKLARRTENAYVGAPTGLMDQAASTLCTEGHALFLDCRSLEVEQVPLDLAAHGQAILVVDTLTRHSHADGEYATRRADCEQAARLLGVPALRDVAVDGLAERLASLGDERLVRRARHVVTEDQRVLDACAALRADDLPRLGELMTASHVSMRDDYEITEESVDQAVEVALANGALGARMTGGGFGGCVLALASLDDVDTIAEAVTREFARSGRDAPATFVARPAAGAGRLS</sequence>
<evidence type="ECO:0000256" key="3">
    <source>
        <dbReference type="ARBA" id="ARBA00022679"/>
    </source>
</evidence>
<evidence type="ECO:0000256" key="8">
    <source>
        <dbReference type="ARBA" id="ARBA00022842"/>
    </source>
</evidence>
<dbReference type="NCBIfam" id="TIGR00131">
    <property type="entry name" value="gal_kin"/>
    <property type="match status" value="1"/>
</dbReference>
<accession>A0A2N9JFE4</accession>
<evidence type="ECO:0000256" key="4">
    <source>
        <dbReference type="ARBA" id="ARBA00022723"/>
    </source>
</evidence>
<keyword evidence="10 11" id="KW-0119">Carbohydrate metabolism</keyword>
<evidence type="ECO:0000259" key="13">
    <source>
        <dbReference type="Pfam" id="PF00288"/>
    </source>
</evidence>
<dbReference type="GO" id="GO:0004335">
    <property type="term" value="F:galactokinase activity"/>
    <property type="evidence" value="ECO:0007669"/>
    <property type="project" value="UniProtKB-UniRule"/>
</dbReference>
<dbReference type="InterPro" id="IPR006204">
    <property type="entry name" value="GHMP_kinase_N_dom"/>
</dbReference>
<dbReference type="Pfam" id="PF10509">
    <property type="entry name" value="GalKase_gal_bdg"/>
    <property type="match status" value="1"/>
</dbReference>
<keyword evidence="2 11" id="KW-0963">Cytoplasm</keyword>
<feature type="domain" description="Galactokinase N-terminal" evidence="15">
    <location>
        <begin position="10"/>
        <end position="57"/>
    </location>
</feature>
<feature type="binding site" evidence="11">
    <location>
        <begin position="121"/>
        <end position="127"/>
    </location>
    <ligand>
        <name>ATP</name>
        <dbReference type="ChEBI" id="CHEBI:30616"/>
    </ligand>
</feature>
<feature type="active site" description="Proton acceptor" evidence="11">
    <location>
        <position position="171"/>
    </location>
</feature>
<keyword evidence="7 11" id="KW-0067">ATP-binding</keyword>
<dbReference type="FunFam" id="3.30.70.890:FF:000001">
    <property type="entry name" value="Galactokinase"/>
    <property type="match status" value="1"/>
</dbReference>
<dbReference type="PRINTS" id="PR00473">
    <property type="entry name" value="GALCTOKINASE"/>
</dbReference>
<feature type="binding site" evidence="11">
    <location>
        <position position="127"/>
    </location>
    <ligand>
        <name>Mg(2+)</name>
        <dbReference type="ChEBI" id="CHEBI:18420"/>
    </ligand>
</feature>
<feature type="binding site" evidence="11">
    <location>
        <position position="159"/>
    </location>
    <ligand>
        <name>Mg(2+)</name>
        <dbReference type="ChEBI" id="CHEBI:18420"/>
    </ligand>
</feature>
<dbReference type="Gene3D" id="3.30.70.890">
    <property type="entry name" value="GHMP kinase, C-terminal domain"/>
    <property type="match status" value="1"/>
</dbReference>
<dbReference type="InterPro" id="IPR019741">
    <property type="entry name" value="Galactokinase_CS"/>
</dbReference>
<evidence type="ECO:0000256" key="6">
    <source>
        <dbReference type="ARBA" id="ARBA00022777"/>
    </source>
</evidence>
<evidence type="ECO:0000259" key="14">
    <source>
        <dbReference type="Pfam" id="PF08544"/>
    </source>
</evidence>
<dbReference type="PROSITE" id="PS00627">
    <property type="entry name" value="GHMP_KINASES_ATP"/>
    <property type="match status" value="1"/>
</dbReference>
<dbReference type="OrthoDB" id="250531at2"/>
<evidence type="ECO:0000256" key="1">
    <source>
        <dbReference type="ARBA" id="ARBA00006566"/>
    </source>
</evidence>
<dbReference type="Pfam" id="PF00288">
    <property type="entry name" value="GHMP_kinases_N"/>
    <property type="match status" value="1"/>
</dbReference>
<keyword evidence="4 11" id="KW-0479">Metal-binding</keyword>
<keyword evidence="3 11" id="KW-0808">Transferase</keyword>
<comment type="pathway">
    <text evidence="11">Carbohydrate metabolism; galactose metabolism.</text>
</comment>
<dbReference type="InterPro" id="IPR013750">
    <property type="entry name" value="GHMP_kinase_C_dom"/>
</dbReference>
<comment type="function">
    <text evidence="11">Catalyzes the transfer of the gamma-phosphate of ATP to D-galactose to form alpha-D-galactose-1-phosphate (Gal-1-P).</text>
</comment>
<comment type="subcellular location">
    <subcellularLocation>
        <location evidence="11">Cytoplasm</location>
    </subcellularLocation>
</comment>
<dbReference type="GO" id="GO:0005524">
    <property type="term" value="F:ATP binding"/>
    <property type="evidence" value="ECO:0007669"/>
    <property type="project" value="UniProtKB-UniRule"/>
</dbReference>
<evidence type="ECO:0000259" key="15">
    <source>
        <dbReference type="Pfam" id="PF10509"/>
    </source>
</evidence>
<feature type="domain" description="GHMP kinase N-terminal" evidence="13">
    <location>
        <begin position="92"/>
        <end position="177"/>
    </location>
</feature>
<dbReference type="InterPro" id="IPR036554">
    <property type="entry name" value="GHMP_kinase_C_sf"/>
</dbReference>
<dbReference type="InterPro" id="IPR006203">
    <property type="entry name" value="GHMP_knse_ATP-bd_CS"/>
</dbReference>
<evidence type="ECO:0000256" key="7">
    <source>
        <dbReference type="ARBA" id="ARBA00022840"/>
    </source>
</evidence>
<dbReference type="GO" id="GO:0000287">
    <property type="term" value="F:magnesium ion binding"/>
    <property type="evidence" value="ECO:0007669"/>
    <property type="project" value="UniProtKB-UniRule"/>
</dbReference>
<proteinExistence type="inferred from homology"/>
<feature type="binding site" evidence="11">
    <location>
        <position position="68"/>
    </location>
    <ligand>
        <name>ATP</name>
        <dbReference type="ChEBI" id="CHEBI:30616"/>
    </ligand>
</feature>
<keyword evidence="5 11" id="KW-0547">Nucleotide-binding</keyword>
<feature type="binding site" evidence="11">
    <location>
        <begin position="34"/>
        <end position="37"/>
    </location>
    <ligand>
        <name>substrate</name>
    </ligand>
</feature>
<dbReference type="UniPathway" id="UPA00214"/>
<feature type="domain" description="GHMP kinase C-terminal" evidence="14">
    <location>
        <begin position="281"/>
        <end position="359"/>
    </location>
</feature>
<feature type="site" description="Transition state stabilizer" evidence="11">
    <location>
        <position position="28"/>
    </location>
</feature>
<dbReference type="EC" id="2.7.1.6" evidence="11 12"/>
<dbReference type="InterPro" id="IPR014721">
    <property type="entry name" value="Ribsml_uS5_D2-typ_fold_subgr"/>
</dbReference>